<accession>A0A2P9AGI0</accession>
<organism evidence="1 2">
    <name type="scientific">Mesorhizobium delmotii</name>
    <dbReference type="NCBI Taxonomy" id="1631247"/>
    <lineage>
        <taxon>Bacteria</taxon>
        <taxon>Pseudomonadati</taxon>
        <taxon>Pseudomonadota</taxon>
        <taxon>Alphaproteobacteria</taxon>
        <taxon>Hyphomicrobiales</taxon>
        <taxon>Phyllobacteriaceae</taxon>
        <taxon>Mesorhizobium</taxon>
    </lineage>
</organism>
<name>A0A2P9AGI0_9HYPH</name>
<keyword evidence="2" id="KW-1185">Reference proteome</keyword>
<gene>
    <name evidence="1" type="ORF">BQ8482_130136</name>
</gene>
<reference evidence="2" key="1">
    <citation type="submission" date="2016-12" db="EMBL/GenBank/DDBJ databases">
        <authorList>
            <person name="Brunel B."/>
        </authorList>
    </citation>
    <scope>NUCLEOTIDE SEQUENCE [LARGE SCALE GENOMIC DNA]</scope>
</reference>
<dbReference type="RefSeq" id="WP_208867636.1">
    <property type="nucleotide sequence ID" value="NZ_FUIG01000019.1"/>
</dbReference>
<evidence type="ECO:0000313" key="2">
    <source>
        <dbReference type="Proteomes" id="UP000245698"/>
    </source>
</evidence>
<dbReference type="InterPro" id="IPR045384">
    <property type="entry name" value="DUF6527"/>
</dbReference>
<proteinExistence type="predicted"/>
<dbReference type="Proteomes" id="UP000245698">
    <property type="component" value="Unassembled WGS sequence"/>
</dbReference>
<protein>
    <submittedName>
        <fullName evidence="1">Uncharacterized protein</fullName>
    </submittedName>
</protein>
<sequence length="365" mass="41665">MTGLALRHVQYVPKQLEPGILYVSKEFAVAAHLCACGCGNKVSVQLGPAEWTLSERVGRATLRPSIGNWQLPCQSHYLITDGRIDWAPRWSEEQIAAGRRSEERRREAYFKTREPKRGLVGRLWDALLKLLGWARMTTTSPEVVLSPWKDGLVPMVHCPGCHGLYRDVHRPCPVCQRQMEPDAFPELNGRVGVPQYTLPGAAPYTIFVLLDLMRNEWERPLTATDGMSGRVSQRLVIVILFWTAFEVLMERFFEAAFADDPENKELRRTPNIGQRLDRVYRDRWGKTFWDDLADIGYPEVARHLQTVQHRRNAFIHGDAEAIDEALVTATVANLLDVQLAWIALFNKRCTGKQNKIPVWAFKPKP</sequence>
<dbReference type="EMBL" id="FUIG01000019">
    <property type="protein sequence ID" value="SJM30237.1"/>
    <property type="molecule type" value="Genomic_DNA"/>
</dbReference>
<dbReference type="Pfam" id="PF20137">
    <property type="entry name" value="BubE"/>
    <property type="match status" value="1"/>
</dbReference>
<evidence type="ECO:0000313" key="1">
    <source>
        <dbReference type="EMBL" id="SJM30237.1"/>
    </source>
</evidence>
<dbReference type="AlphaFoldDB" id="A0A2P9AGI0"/>